<dbReference type="EMBL" id="BQNB010016295">
    <property type="protein sequence ID" value="GJT50120.1"/>
    <property type="molecule type" value="Genomic_DNA"/>
</dbReference>
<protein>
    <submittedName>
        <fullName evidence="1">Uncharacterized protein</fullName>
    </submittedName>
</protein>
<comment type="caution">
    <text evidence="1">The sequence shown here is derived from an EMBL/GenBank/DDBJ whole genome shotgun (WGS) entry which is preliminary data.</text>
</comment>
<sequence length="203" mass="22888">MGENVYIRDLIDFDVTISTSRGKLLDIKHRLVWFVKYYANVRRTVADFSHAPPNEYSLSPNDKKQWDVGLGGRKADSEIFAKKRTSKDNEDPGWNTSFKTRRTQKTTSAVEALWKDLYVVICLVRKNIVLVCTAKPTVSTVRRNELVLLSQQLVLLEENSLYCSRLQLPALNQSVNTARITAAGEKVNAAESLLVVSTEVNAN</sequence>
<evidence type="ECO:0000313" key="1">
    <source>
        <dbReference type="EMBL" id="GJT50120.1"/>
    </source>
</evidence>
<accession>A0ABQ5EGV8</accession>
<proteinExistence type="predicted"/>
<gene>
    <name evidence="1" type="ORF">Tco_0976277</name>
</gene>
<keyword evidence="2" id="KW-1185">Reference proteome</keyword>
<name>A0ABQ5EGV8_9ASTR</name>
<reference evidence="1" key="2">
    <citation type="submission" date="2022-01" db="EMBL/GenBank/DDBJ databases">
        <authorList>
            <person name="Yamashiro T."/>
            <person name="Shiraishi A."/>
            <person name="Satake H."/>
            <person name="Nakayama K."/>
        </authorList>
    </citation>
    <scope>NUCLEOTIDE SEQUENCE</scope>
</reference>
<reference evidence="1" key="1">
    <citation type="journal article" date="2022" name="Int. J. Mol. Sci.">
        <title>Draft Genome of Tanacetum Coccineum: Genomic Comparison of Closely Related Tanacetum-Family Plants.</title>
        <authorList>
            <person name="Yamashiro T."/>
            <person name="Shiraishi A."/>
            <person name="Nakayama K."/>
            <person name="Satake H."/>
        </authorList>
    </citation>
    <scope>NUCLEOTIDE SEQUENCE</scope>
</reference>
<organism evidence="1 2">
    <name type="scientific">Tanacetum coccineum</name>
    <dbReference type="NCBI Taxonomy" id="301880"/>
    <lineage>
        <taxon>Eukaryota</taxon>
        <taxon>Viridiplantae</taxon>
        <taxon>Streptophyta</taxon>
        <taxon>Embryophyta</taxon>
        <taxon>Tracheophyta</taxon>
        <taxon>Spermatophyta</taxon>
        <taxon>Magnoliopsida</taxon>
        <taxon>eudicotyledons</taxon>
        <taxon>Gunneridae</taxon>
        <taxon>Pentapetalae</taxon>
        <taxon>asterids</taxon>
        <taxon>campanulids</taxon>
        <taxon>Asterales</taxon>
        <taxon>Asteraceae</taxon>
        <taxon>Asteroideae</taxon>
        <taxon>Anthemideae</taxon>
        <taxon>Anthemidinae</taxon>
        <taxon>Tanacetum</taxon>
    </lineage>
</organism>
<dbReference type="Proteomes" id="UP001151760">
    <property type="component" value="Unassembled WGS sequence"/>
</dbReference>
<evidence type="ECO:0000313" key="2">
    <source>
        <dbReference type="Proteomes" id="UP001151760"/>
    </source>
</evidence>